<organism evidence="2 3">
    <name type="scientific">Acidocella aquatica</name>
    <dbReference type="NCBI Taxonomy" id="1922313"/>
    <lineage>
        <taxon>Bacteria</taxon>
        <taxon>Pseudomonadati</taxon>
        <taxon>Pseudomonadota</taxon>
        <taxon>Alphaproteobacteria</taxon>
        <taxon>Acetobacterales</taxon>
        <taxon>Acidocellaceae</taxon>
        <taxon>Acidocella</taxon>
    </lineage>
</organism>
<dbReference type="SUPFAM" id="SSF88723">
    <property type="entry name" value="PIN domain-like"/>
    <property type="match status" value="1"/>
</dbReference>
<sequence>MILLDTNSLIWWVNRHAELSVAALAAIEAERPGGEILISAITALEVAELAQAGRLGLRMEPSAWLAQIGALAEIRYVPVNNEIAVRAATLPALAPGGLIARILTATARQYGCPLITGSAKLRAYSHIRTIW</sequence>
<evidence type="ECO:0000313" key="3">
    <source>
        <dbReference type="Proteomes" id="UP001156641"/>
    </source>
</evidence>
<dbReference type="RefSeq" id="WP_284259813.1">
    <property type="nucleotide sequence ID" value="NZ_BSOS01000099.1"/>
</dbReference>
<dbReference type="Pfam" id="PF01850">
    <property type="entry name" value="PIN"/>
    <property type="match status" value="1"/>
</dbReference>
<reference evidence="3" key="1">
    <citation type="journal article" date="2019" name="Int. J. Syst. Evol. Microbiol.">
        <title>The Global Catalogue of Microorganisms (GCM) 10K type strain sequencing project: providing services to taxonomists for standard genome sequencing and annotation.</title>
        <authorList>
            <consortium name="The Broad Institute Genomics Platform"/>
            <consortium name="The Broad Institute Genome Sequencing Center for Infectious Disease"/>
            <person name="Wu L."/>
            <person name="Ma J."/>
        </authorList>
    </citation>
    <scope>NUCLEOTIDE SEQUENCE [LARGE SCALE GENOMIC DNA]</scope>
    <source>
        <strain evidence="3">NBRC 112502</strain>
    </source>
</reference>
<comment type="caution">
    <text evidence="2">The sequence shown here is derived from an EMBL/GenBank/DDBJ whole genome shotgun (WGS) entry which is preliminary data.</text>
</comment>
<proteinExistence type="predicted"/>
<evidence type="ECO:0000313" key="2">
    <source>
        <dbReference type="EMBL" id="GLR68955.1"/>
    </source>
</evidence>
<dbReference type="Gene3D" id="3.40.50.1010">
    <property type="entry name" value="5'-nuclease"/>
    <property type="match status" value="1"/>
</dbReference>
<dbReference type="Proteomes" id="UP001156641">
    <property type="component" value="Unassembled WGS sequence"/>
</dbReference>
<dbReference type="InterPro" id="IPR041705">
    <property type="entry name" value="PIN_Sll0205"/>
</dbReference>
<feature type="domain" description="PIN" evidence="1">
    <location>
        <begin position="2"/>
        <end position="119"/>
    </location>
</feature>
<protein>
    <submittedName>
        <fullName evidence="2">Twitching motility protein PilT</fullName>
    </submittedName>
</protein>
<keyword evidence="3" id="KW-1185">Reference proteome</keyword>
<dbReference type="InterPro" id="IPR052919">
    <property type="entry name" value="TA_system_RNase"/>
</dbReference>
<dbReference type="CDD" id="cd09872">
    <property type="entry name" value="PIN_Sll0205-like"/>
    <property type="match status" value="1"/>
</dbReference>
<dbReference type="InterPro" id="IPR002716">
    <property type="entry name" value="PIN_dom"/>
</dbReference>
<accession>A0ABQ6ABY8</accession>
<dbReference type="PANTHER" id="PTHR36173:SF1">
    <property type="entry name" value="RIBONUCLEASE VAPC22"/>
    <property type="match status" value="1"/>
</dbReference>
<dbReference type="PANTHER" id="PTHR36173">
    <property type="entry name" value="RIBONUCLEASE VAPC16-RELATED"/>
    <property type="match status" value="1"/>
</dbReference>
<evidence type="ECO:0000259" key="1">
    <source>
        <dbReference type="Pfam" id="PF01850"/>
    </source>
</evidence>
<dbReference type="EMBL" id="BSOS01000099">
    <property type="protein sequence ID" value="GLR68955.1"/>
    <property type="molecule type" value="Genomic_DNA"/>
</dbReference>
<name>A0ABQ6ABY8_9PROT</name>
<dbReference type="InterPro" id="IPR029060">
    <property type="entry name" value="PIN-like_dom_sf"/>
</dbReference>
<gene>
    <name evidence="2" type="ORF">GCM10010909_36370</name>
</gene>